<sequence>MATIIDPNDAQQVPASTDSGTERQEKKPHPLALWLVGIGALAPIAFVISIIGLAMTSTGSIDPGPVPVAFMVVGMMSGLGSLAWIFAVSALRT</sequence>
<keyword evidence="2" id="KW-0812">Transmembrane</keyword>
<feature type="transmembrane region" description="Helical" evidence="2">
    <location>
        <begin position="31"/>
        <end position="56"/>
    </location>
</feature>
<comment type="caution">
    <text evidence="3">The sequence shown here is derived from an EMBL/GenBank/DDBJ whole genome shotgun (WGS) entry which is preliminary data.</text>
</comment>
<keyword evidence="2" id="KW-0472">Membrane</keyword>
<evidence type="ECO:0000313" key="3">
    <source>
        <dbReference type="EMBL" id="TDT31196.1"/>
    </source>
</evidence>
<dbReference type="AlphaFoldDB" id="A0A4R7J3T9"/>
<dbReference type="EMBL" id="SOAW01000002">
    <property type="protein sequence ID" value="TDT31196.1"/>
    <property type="molecule type" value="Genomic_DNA"/>
</dbReference>
<evidence type="ECO:0000313" key="4">
    <source>
        <dbReference type="Proteomes" id="UP000295371"/>
    </source>
</evidence>
<dbReference type="RefSeq" id="WP_133755499.1">
    <property type="nucleotide sequence ID" value="NZ_SOAW01000002.1"/>
</dbReference>
<organism evidence="3 4">
    <name type="scientific">Naumannella halotolerans</name>
    <dbReference type="NCBI Taxonomy" id="993414"/>
    <lineage>
        <taxon>Bacteria</taxon>
        <taxon>Bacillati</taxon>
        <taxon>Actinomycetota</taxon>
        <taxon>Actinomycetes</taxon>
        <taxon>Propionibacteriales</taxon>
        <taxon>Propionibacteriaceae</taxon>
        <taxon>Naumannella</taxon>
    </lineage>
</organism>
<gene>
    <name evidence="3" type="ORF">CLV29_2610</name>
</gene>
<name>A0A4R7J3T9_9ACTN</name>
<proteinExistence type="predicted"/>
<keyword evidence="2" id="KW-1133">Transmembrane helix</keyword>
<feature type="transmembrane region" description="Helical" evidence="2">
    <location>
        <begin position="68"/>
        <end position="91"/>
    </location>
</feature>
<evidence type="ECO:0000256" key="2">
    <source>
        <dbReference type="SAM" id="Phobius"/>
    </source>
</evidence>
<feature type="compositionally biased region" description="Polar residues" evidence="1">
    <location>
        <begin position="9"/>
        <end position="19"/>
    </location>
</feature>
<reference evidence="3 4" key="1">
    <citation type="submission" date="2019-03" db="EMBL/GenBank/DDBJ databases">
        <title>Genomic Encyclopedia of Archaeal and Bacterial Type Strains, Phase II (KMG-II): from individual species to whole genera.</title>
        <authorList>
            <person name="Goeker M."/>
        </authorList>
    </citation>
    <scope>NUCLEOTIDE SEQUENCE [LARGE SCALE GENOMIC DNA]</scope>
    <source>
        <strain evidence="3 4">DSM 24323</strain>
    </source>
</reference>
<keyword evidence="4" id="KW-1185">Reference proteome</keyword>
<feature type="region of interest" description="Disordered" evidence="1">
    <location>
        <begin position="1"/>
        <end position="26"/>
    </location>
</feature>
<accession>A0A4R7J3T9</accession>
<protein>
    <submittedName>
        <fullName evidence="3">Uncharacterized protein</fullName>
    </submittedName>
</protein>
<dbReference type="Proteomes" id="UP000295371">
    <property type="component" value="Unassembled WGS sequence"/>
</dbReference>
<evidence type="ECO:0000256" key="1">
    <source>
        <dbReference type="SAM" id="MobiDB-lite"/>
    </source>
</evidence>